<gene>
    <name evidence="8" type="ORF">LuPra_00202</name>
</gene>
<organism evidence="8 9">
    <name type="scientific">Luteitalea pratensis</name>
    <dbReference type="NCBI Taxonomy" id="1855912"/>
    <lineage>
        <taxon>Bacteria</taxon>
        <taxon>Pseudomonadati</taxon>
        <taxon>Acidobacteriota</taxon>
        <taxon>Vicinamibacteria</taxon>
        <taxon>Vicinamibacterales</taxon>
        <taxon>Vicinamibacteraceae</taxon>
        <taxon>Luteitalea</taxon>
    </lineage>
</organism>
<proteinExistence type="predicted"/>
<evidence type="ECO:0000313" key="8">
    <source>
        <dbReference type="EMBL" id="AMY07038.1"/>
    </source>
</evidence>
<evidence type="ECO:0000256" key="4">
    <source>
        <dbReference type="ARBA" id="ARBA00022989"/>
    </source>
</evidence>
<dbReference type="InterPro" id="IPR010432">
    <property type="entry name" value="RDD"/>
</dbReference>
<keyword evidence="2" id="KW-1003">Cell membrane</keyword>
<protein>
    <submittedName>
        <fullName evidence="8">RDD family protein</fullName>
    </submittedName>
</protein>
<evidence type="ECO:0000256" key="1">
    <source>
        <dbReference type="ARBA" id="ARBA00004651"/>
    </source>
</evidence>
<evidence type="ECO:0000313" key="9">
    <source>
        <dbReference type="Proteomes" id="UP000076079"/>
    </source>
</evidence>
<reference evidence="9" key="2">
    <citation type="submission" date="2016-04" db="EMBL/GenBank/DDBJ databases">
        <title>First Complete Genome Sequence of a Subdivision 6 Acidobacterium.</title>
        <authorList>
            <person name="Huang S."/>
            <person name="Vieira S."/>
            <person name="Bunk B."/>
            <person name="Riedel T."/>
            <person name="Sproeer C."/>
            <person name="Overmann J."/>
        </authorList>
    </citation>
    <scope>NUCLEOTIDE SEQUENCE [LARGE SCALE GENOMIC DNA]</scope>
    <source>
        <strain evidence="9">DSM 100886 HEG_-6_39</strain>
    </source>
</reference>
<evidence type="ECO:0000259" key="7">
    <source>
        <dbReference type="Pfam" id="PF06271"/>
    </source>
</evidence>
<keyword evidence="5 6" id="KW-0472">Membrane</keyword>
<keyword evidence="4 6" id="KW-1133">Transmembrane helix</keyword>
<dbReference type="OrthoDB" id="9793824at2"/>
<dbReference type="PANTHER" id="PTHR36115:SF4">
    <property type="entry name" value="MEMBRANE PROTEIN"/>
    <property type="match status" value="1"/>
</dbReference>
<evidence type="ECO:0000256" key="2">
    <source>
        <dbReference type="ARBA" id="ARBA00022475"/>
    </source>
</evidence>
<dbReference type="RefSeq" id="WP_110169042.1">
    <property type="nucleotide sequence ID" value="NZ_CP015136.1"/>
</dbReference>
<comment type="subcellular location">
    <subcellularLocation>
        <location evidence="1">Cell membrane</location>
        <topology evidence="1">Multi-pass membrane protein</topology>
    </subcellularLocation>
</comment>
<feature type="domain" description="RDD" evidence="7">
    <location>
        <begin position="68"/>
        <end position="184"/>
    </location>
</feature>
<accession>A0A143PG40</accession>
<dbReference type="KEGG" id="abac:LuPra_00202"/>
<dbReference type="STRING" id="1855912.LuPra_00202"/>
<dbReference type="GO" id="GO:0005886">
    <property type="term" value="C:plasma membrane"/>
    <property type="evidence" value="ECO:0007669"/>
    <property type="project" value="UniProtKB-SubCell"/>
</dbReference>
<reference evidence="8 9" key="1">
    <citation type="journal article" date="2016" name="Genome Announc.">
        <title>First Complete Genome Sequence of a Subdivision 6 Acidobacterium Strain.</title>
        <authorList>
            <person name="Huang S."/>
            <person name="Vieira S."/>
            <person name="Bunk B."/>
            <person name="Riedel T."/>
            <person name="Sproer C."/>
            <person name="Overmann J."/>
        </authorList>
    </citation>
    <scope>NUCLEOTIDE SEQUENCE [LARGE SCALE GENOMIC DNA]</scope>
    <source>
        <strain evidence="9">DSM 100886 HEG_-6_39</strain>
    </source>
</reference>
<keyword evidence="3 6" id="KW-0812">Transmembrane</keyword>
<keyword evidence="9" id="KW-1185">Reference proteome</keyword>
<dbReference type="PANTHER" id="PTHR36115">
    <property type="entry name" value="PROLINE-RICH ANTIGEN HOMOLOG-RELATED"/>
    <property type="match status" value="1"/>
</dbReference>
<dbReference type="Pfam" id="PF22564">
    <property type="entry name" value="HAAS"/>
    <property type="match status" value="1"/>
</dbReference>
<dbReference type="Pfam" id="PF06271">
    <property type="entry name" value="RDD"/>
    <property type="match status" value="1"/>
</dbReference>
<dbReference type="Proteomes" id="UP000076079">
    <property type="component" value="Chromosome"/>
</dbReference>
<evidence type="ECO:0000256" key="6">
    <source>
        <dbReference type="SAM" id="Phobius"/>
    </source>
</evidence>
<dbReference type="AlphaFoldDB" id="A0A143PG40"/>
<dbReference type="InterPro" id="IPR051791">
    <property type="entry name" value="Pra-immunoreactive"/>
</dbReference>
<feature type="transmembrane region" description="Helical" evidence="6">
    <location>
        <begin position="157"/>
        <end position="177"/>
    </location>
</feature>
<evidence type="ECO:0000256" key="3">
    <source>
        <dbReference type="ARBA" id="ARBA00022692"/>
    </source>
</evidence>
<evidence type="ECO:0000256" key="5">
    <source>
        <dbReference type="ARBA" id="ARBA00023136"/>
    </source>
</evidence>
<name>A0A143PG40_LUTPR</name>
<dbReference type="EMBL" id="CP015136">
    <property type="protein sequence ID" value="AMY07038.1"/>
    <property type="molecule type" value="Genomic_DNA"/>
</dbReference>
<feature type="transmembrane region" description="Helical" evidence="6">
    <location>
        <begin position="104"/>
        <end position="125"/>
    </location>
</feature>
<sequence>MTTDDYLDQVLAHLPRTTPHRPQIALELRGHIEERLATGQPLDDVLRQLGDPAVLAESYLAGLSLVPADFGPRVLAKVVDALAFLLLVAVTLVLAWLSPRGGMTVILICVAVLIAGFGFLIYTIVAEWRSGQTFGKRRYGLFVVQESGAPITLGQSVVRQMSLVFQIFWIDALFALFTERRQRAFELLSKTRVVRVDDKQA</sequence>
<feature type="transmembrane region" description="Helical" evidence="6">
    <location>
        <begin position="74"/>
        <end position="97"/>
    </location>
</feature>